<dbReference type="EMBL" id="LJYF01000029">
    <property type="protein sequence ID" value="KRP94398.1"/>
    <property type="molecule type" value="Genomic_DNA"/>
</dbReference>
<reference evidence="1 2" key="1">
    <citation type="submission" date="2015-09" db="EMBL/GenBank/DDBJ databases">
        <title>Draft Genome Sequence of the Strain BR 3267 (Bradyrhizobium yuanmingense) recommended as inoculant for cowpea in Brazil.</title>
        <authorList>
            <person name="Simoes-Araujo J.L."/>
            <person name="Zilli J.E."/>
        </authorList>
    </citation>
    <scope>NUCLEOTIDE SEQUENCE [LARGE SCALE GENOMIC DNA]</scope>
    <source>
        <strain evidence="1 2">BR3267</strain>
    </source>
</reference>
<comment type="caution">
    <text evidence="1">The sequence shown here is derived from an EMBL/GenBank/DDBJ whole genome shotgun (WGS) entry which is preliminary data.</text>
</comment>
<evidence type="ECO:0000313" key="1">
    <source>
        <dbReference type="EMBL" id="KRP94398.1"/>
    </source>
</evidence>
<organism evidence="1 2">
    <name type="scientific">Bradyrhizobium yuanmingense</name>
    <dbReference type="NCBI Taxonomy" id="108015"/>
    <lineage>
        <taxon>Bacteria</taxon>
        <taxon>Pseudomonadati</taxon>
        <taxon>Pseudomonadota</taxon>
        <taxon>Alphaproteobacteria</taxon>
        <taxon>Hyphomicrobiales</taxon>
        <taxon>Nitrobacteraceae</taxon>
        <taxon>Bradyrhizobium</taxon>
    </lineage>
</organism>
<dbReference type="AlphaFoldDB" id="A0A0R3CIN4"/>
<sequence>MPFMIATRNLRTSPDGDETALRLIRGFAVDILQESEGWTQVERGAVSGWVEKGTVGDVSPLEFDTSIDSAAFFRQCWLEGQAYAWLPHYLAGVAKLRSDIKNDATVDGQIGLFRLTLGEWNAARTNPALGLTNFAQNDNTNWGFETAAFAAITARDFDAARSAIQRGPTAAEFYLSQLIGAQAMAATVANPRATIATNLAGVQPNQLPPGGGTPTSIVARYPKYLVNAGPPPTSAAGSAALAAIAADLQVALDAVKEDIIAAGKDVLGTLPAGAQLITNVQQRTTTPAAPGRLPSAPHGPVAGGKPGAGGALGNLIARGEGDYGTFNRGHAGDSARKKINFAAMTIADIMILQALPLGHPERLFAVGKYQVIPDTMRGAVAALGIPTTQNFDPSTQEHVFRNYLIATKRPNVKKFITGQSNNLLGAQFALALEFASVADPNTGRSHYGGMGGNRASITSAEAAMALRDEQLHYKESIENGMTPAAAWNALSG</sequence>
<dbReference type="OrthoDB" id="8005199at2"/>
<dbReference type="RefSeq" id="WP_057028364.1">
    <property type="nucleotide sequence ID" value="NZ_LJYF01000029.1"/>
</dbReference>
<dbReference type="Gene3D" id="1.10.530.10">
    <property type="match status" value="1"/>
</dbReference>
<accession>A0A0R3CIN4</accession>
<proteinExistence type="predicted"/>
<name>A0A0R3CIN4_9BRAD</name>
<gene>
    <name evidence="1" type="ORF">AOQ72_24745</name>
</gene>
<protein>
    <submittedName>
        <fullName evidence="1">Uncharacterized protein</fullName>
    </submittedName>
</protein>
<evidence type="ECO:0000313" key="2">
    <source>
        <dbReference type="Proteomes" id="UP000051380"/>
    </source>
</evidence>
<dbReference type="Proteomes" id="UP000051380">
    <property type="component" value="Unassembled WGS sequence"/>
</dbReference>